<dbReference type="InterPro" id="IPR014016">
    <property type="entry name" value="UvrD-like_ATP-bd"/>
</dbReference>
<keyword evidence="3 5" id="KW-0347">Helicase</keyword>
<dbReference type="GO" id="GO:0033202">
    <property type="term" value="C:DNA helicase complex"/>
    <property type="evidence" value="ECO:0007669"/>
    <property type="project" value="TreeGrafter"/>
</dbReference>
<organism evidence="8 9">
    <name type="scientific">Clavibacter nebraskensis</name>
    <dbReference type="NCBI Taxonomy" id="31963"/>
    <lineage>
        <taxon>Bacteria</taxon>
        <taxon>Bacillati</taxon>
        <taxon>Actinomycetota</taxon>
        <taxon>Actinomycetes</taxon>
        <taxon>Micrococcales</taxon>
        <taxon>Microbacteriaceae</taxon>
        <taxon>Clavibacter</taxon>
    </lineage>
</organism>
<sequence length="131" mass="13437">MTDQLVPGTPGRDPYGSTAPGALPAPVSLGPAAASAEEPVEEARTAESLLEALDDQQRLAAEALLGPVVVLAGAGTGKTRAITHRIAYGIQAGVYPPNRVMALTFTSRAAAELRGRLRELGAGPVAARTFH</sequence>
<evidence type="ECO:0000256" key="3">
    <source>
        <dbReference type="ARBA" id="ARBA00022806"/>
    </source>
</evidence>
<feature type="domain" description="UvrD-like helicase ATP-binding" evidence="7">
    <location>
        <begin position="51"/>
        <end position="131"/>
    </location>
</feature>
<dbReference type="Proteomes" id="UP000265361">
    <property type="component" value="Unassembled WGS sequence"/>
</dbReference>
<dbReference type="InterPro" id="IPR000212">
    <property type="entry name" value="DNA_helicase_UvrD/REP"/>
</dbReference>
<feature type="binding site" evidence="5">
    <location>
        <begin position="72"/>
        <end position="79"/>
    </location>
    <ligand>
        <name>ATP</name>
        <dbReference type="ChEBI" id="CHEBI:30616"/>
    </ligand>
</feature>
<dbReference type="Pfam" id="PF00580">
    <property type="entry name" value="UvrD-helicase"/>
    <property type="match status" value="1"/>
</dbReference>
<dbReference type="GO" id="GO:0003677">
    <property type="term" value="F:DNA binding"/>
    <property type="evidence" value="ECO:0007669"/>
    <property type="project" value="InterPro"/>
</dbReference>
<evidence type="ECO:0000313" key="8">
    <source>
        <dbReference type="EMBL" id="RIJ09487.1"/>
    </source>
</evidence>
<dbReference type="Gene3D" id="3.40.50.300">
    <property type="entry name" value="P-loop containing nucleotide triphosphate hydrolases"/>
    <property type="match status" value="1"/>
</dbReference>
<dbReference type="PROSITE" id="PS51198">
    <property type="entry name" value="UVRD_HELICASE_ATP_BIND"/>
    <property type="match status" value="1"/>
</dbReference>
<feature type="non-terminal residue" evidence="8">
    <location>
        <position position="131"/>
    </location>
</feature>
<name>A0A399PXH0_9MICO</name>
<reference evidence="8 9" key="1">
    <citation type="submission" date="2018-08" db="EMBL/GenBank/DDBJ databases">
        <title>Genome Sequence of Clavibacter michiganensis Subspecies type strains, and the Atypical Peach-Colored Strains Isolated from Tomato.</title>
        <authorList>
            <person name="Osdaghi E."/>
            <person name="Portier P."/>
            <person name="Briand M."/>
            <person name="Jacques M.-A."/>
        </authorList>
    </citation>
    <scope>NUCLEOTIDE SEQUENCE [LARGE SCALE GENOMIC DNA]</scope>
    <source>
        <strain evidence="8 9">CFBP 7577</strain>
    </source>
</reference>
<gene>
    <name evidence="8" type="ORF">DZF97_10270</name>
</gene>
<dbReference type="SUPFAM" id="SSF52540">
    <property type="entry name" value="P-loop containing nucleoside triphosphate hydrolases"/>
    <property type="match status" value="1"/>
</dbReference>
<evidence type="ECO:0000259" key="7">
    <source>
        <dbReference type="PROSITE" id="PS51198"/>
    </source>
</evidence>
<dbReference type="GO" id="GO:0043138">
    <property type="term" value="F:3'-5' DNA helicase activity"/>
    <property type="evidence" value="ECO:0007669"/>
    <property type="project" value="TreeGrafter"/>
</dbReference>
<dbReference type="GO" id="GO:0005524">
    <property type="term" value="F:ATP binding"/>
    <property type="evidence" value="ECO:0007669"/>
    <property type="project" value="UniProtKB-UniRule"/>
</dbReference>
<dbReference type="GO" id="GO:0000725">
    <property type="term" value="P:recombinational repair"/>
    <property type="evidence" value="ECO:0007669"/>
    <property type="project" value="TreeGrafter"/>
</dbReference>
<evidence type="ECO:0000256" key="4">
    <source>
        <dbReference type="ARBA" id="ARBA00022840"/>
    </source>
</evidence>
<dbReference type="AlphaFoldDB" id="A0A399PXH0"/>
<evidence type="ECO:0000256" key="6">
    <source>
        <dbReference type="SAM" id="MobiDB-lite"/>
    </source>
</evidence>
<evidence type="ECO:0000313" key="9">
    <source>
        <dbReference type="Proteomes" id="UP000265361"/>
    </source>
</evidence>
<evidence type="ECO:0000256" key="1">
    <source>
        <dbReference type="ARBA" id="ARBA00022741"/>
    </source>
</evidence>
<proteinExistence type="predicted"/>
<evidence type="ECO:0000256" key="5">
    <source>
        <dbReference type="PROSITE-ProRule" id="PRU00560"/>
    </source>
</evidence>
<dbReference type="InterPro" id="IPR027417">
    <property type="entry name" value="P-loop_NTPase"/>
</dbReference>
<dbReference type="EMBL" id="QWED01000311">
    <property type="protein sequence ID" value="RIJ09487.1"/>
    <property type="molecule type" value="Genomic_DNA"/>
</dbReference>
<keyword evidence="4 5" id="KW-0067">ATP-binding</keyword>
<protein>
    <submittedName>
        <fullName evidence="8">ATP-dependent DNA helicase</fullName>
    </submittedName>
</protein>
<dbReference type="PANTHER" id="PTHR11070:SF69">
    <property type="entry name" value="ATP-DEPENDENT DNA HELICASE UVRD2"/>
    <property type="match status" value="1"/>
</dbReference>
<comment type="caution">
    <text evidence="8">The sequence shown here is derived from an EMBL/GenBank/DDBJ whole genome shotgun (WGS) entry which is preliminary data.</text>
</comment>
<keyword evidence="1 5" id="KW-0547">Nucleotide-binding</keyword>
<accession>A0A399PXH0</accession>
<dbReference type="PANTHER" id="PTHR11070">
    <property type="entry name" value="UVRD / RECB / PCRA DNA HELICASE FAMILY MEMBER"/>
    <property type="match status" value="1"/>
</dbReference>
<dbReference type="GO" id="GO:0005829">
    <property type="term" value="C:cytosol"/>
    <property type="evidence" value="ECO:0007669"/>
    <property type="project" value="TreeGrafter"/>
</dbReference>
<evidence type="ECO:0000256" key="2">
    <source>
        <dbReference type="ARBA" id="ARBA00022801"/>
    </source>
</evidence>
<dbReference type="GO" id="GO:0016787">
    <property type="term" value="F:hydrolase activity"/>
    <property type="evidence" value="ECO:0007669"/>
    <property type="project" value="UniProtKB-UniRule"/>
</dbReference>
<keyword evidence="2 5" id="KW-0378">Hydrolase</keyword>
<feature type="region of interest" description="Disordered" evidence="6">
    <location>
        <begin position="1"/>
        <end position="45"/>
    </location>
</feature>